<accession>A0AAD8YN55</accession>
<keyword evidence="2" id="KW-1185">Reference proteome</keyword>
<name>A0AAD8YN55_9TELE</name>
<sequence>VARRKPLRIKRHKTAHLEFAKRHLKDSQTMRNKILWSDETKIELFGLNAKRHVWRKPGTTHHLANTITTVKHGGGSIMLWGCFLAAGTGSLVRVEGNINAAMHRDILEENLLQSALDLRLG</sequence>
<dbReference type="PANTHER" id="PTHR23022:SF135">
    <property type="entry name" value="SI:DKEY-77F5.3"/>
    <property type="match status" value="1"/>
</dbReference>
<evidence type="ECO:0008006" key="3">
    <source>
        <dbReference type="Google" id="ProtNLM"/>
    </source>
</evidence>
<reference evidence="1" key="1">
    <citation type="submission" date="2023-03" db="EMBL/GenBank/DDBJ databases">
        <title>Electrophorus voltai genome.</title>
        <authorList>
            <person name="Bian C."/>
        </authorList>
    </citation>
    <scope>NUCLEOTIDE SEQUENCE</scope>
    <source>
        <strain evidence="1">CB-2022</strain>
        <tissue evidence="1">Muscle</tissue>
    </source>
</reference>
<dbReference type="EMBL" id="JAROKS010000703">
    <property type="protein sequence ID" value="KAK1784032.1"/>
    <property type="molecule type" value="Genomic_DNA"/>
</dbReference>
<evidence type="ECO:0000313" key="2">
    <source>
        <dbReference type="Proteomes" id="UP001239994"/>
    </source>
</evidence>
<dbReference type="AlphaFoldDB" id="A0AAD8YN55"/>
<feature type="non-terminal residue" evidence="1">
    <location>
        <position position="1"/>
    </location>
</feature>
<dbReference type="InterPro" id="IPR036397">
    <property type="entry name" value="RNaseH_sf"/>
</dbReference>
<dbReference type="GO" id="GO:0003676">
    <property type="term" value="F:nucleic acid binding"/>
    <property type="evidence" value="ECO:0007669"/>
    <property type="project" value="InterPro"/>
</dbReference>
<gene>
    <name evidence="1" type="ORF">P4O66_004462</name>
</gene>
<comment type="caution">
    <text evidence="1">The sequence shown here is derived from an EMBL/GenBank/DDBJ whole genome shotgun (WGS) entry which is preliminary data.</text>
</comment>
<dbReference type="Gene3D" id="3.30.420.10">
    <property type="entry name" value="Ribonuclease H-like superfamily/Ribonuclease H"/>
    <property type="match status" value="1"/>
</dbReference>
<proteinExistence type="predicted"/>
<dbReference type="Proteomes" id="UP001239994">
    <property type="component" value="Unassembled WGS sequence"/>
</dbReference>
<protein>
    <recommendedName>
        <fullName evidence="3">Transposase Tc1-like domain-containing protein</fullName>
    </recommendedName>
</protein>
<organism evidence="1 2">
    <name type="scientific">Electrophorus voltai</name>
    <dbReference type="NCBI Taxonomy" id="2609070"/>
    <lineage>
        <taxon>Eukaryota</taxon>
        <taxon>Metazoa</taxon>
        <taxon>Chordata</taxon>
        <taxon>Craniata</taxon>
        <taxon>Vertebrata</taxon>
        <taxon>Euteleostomi</taxon>
        <taxon>Actinopterygii</taxon>
        <taxon>Neopterygii</taxon>
        <taxon>Teleostei</taxon>
        <taxon>Ostariophysi</taxon>
        <taxon>Gymnotiformes</taxon>
        <taxon>Gymnotoidei</taxon>
        <taxon>Gymnotidae</taxon>
        <taxon>Electrophorus</taxon>
    </lineage>
</organism>
<evidence type="ECO:0000313" key="1">
    <source>
        <dbReference type="EMBL" id="KAK1784032.1"/>
    </source>
</evidence>
<dbReference type="InterPro" id="IPR052338">
    <property type="entry name" value="Transposase_5"/>
</dbReference>
<dbReference type="PANTHER" id="PTHR23022">
    <property type="entry name" value="TRANSPOSABLE ELEMENT-RELATED"/>
    <property type="match status" value="1"/>
</dbReference>